<sequence length="188" mass="20288">MSAIQAGWVLIALAVSAAGIVVLSQMSLLIVNEVNKSSKLLRDLTNRSERQLRLSCALPPSWRANSSVPLTEGNEKAAVKETAANPSTICLEANNIVNGGGQIFRISRRRFYGNQSTARRTFVNLLLGGAGARWPLLVVTRIAGLGQQGETEPAIGSFSESRGPRLKFHQIFEDSFFLDLSSSKVACS</sequence>
<reference evidence="2" key="1">
    <citation type="submission" date="2020-11" db="EMBL/GenBank/DDBJ databases">
        <authorList>
            <consortium name="DOE Joint Genome Institute"/>
            <person name="Ahrendt S."/>
            <person name="Riley R."/>
            <person name="Andreopoulos W."/>
            <person name="LaButti K."/>
            <person name="Pangilinan J."/>
            <person name="Ruiz-duenas F.J."/>
            <person name="Barrasa J.M."/>
            <person name="Sanchez-Garcia M."/>
            <person name="Camarero S."/>
            <person name="Miyauchi S."/>
            <person name="Serrano A."/>
            <person name="Linde D."/>
            <person name="Babiker R."/>
            <person name="Drula E."/>
            <person name="Ayuso-Fernandez I."/>
            <person name="Pacheco R."/>
            <person name="Padilla G."/>
            <person name="Ferreira P."/>
            <person name="Barriuso J."/>
            <person name="Kellner H."/>
            <person name="Castanera R."/>
            <person name="Alfaro M."/>
            <person name="Ramirez L."/>
            <person name="Pisabarro A.G."/>
            <person name="Kuo A."/>
            <person name="Tritt A."/>
            <person name="Lipzen A."/>
            <person name="He G."/>
            <person name="Yan M."/>
            <person name="Ng V."/>
            <person name="Cullen D."/>
            <person name="Martin F."/>
            <person name="Rosso M.-N."/>
            <person name="Henrissat B."/>
            <person name="Hibbett D."/>
            <person name="Martinez A.T."/>
            <person name="Grigoriev I.V."/>
        </authorList>
    </citation>
    <scope>NUCLEOTIDE SEQUENCE</scope>
    <source>
        <strain evidence="2">AH 44721</strain>
    </source>
</reference>
<protein>
    <submittedName>
        <fullName evidence="2">Uncharacterized protein</fullName>
    </submittedName>
</protein>
<dbReference type="Proteomes" id="UP000724874">
    <property type="component" value="Unassembled WGS sequence"/>
</dbReference>
<proteinExistence type="predicted"/>
<dbReference type="AlphaFoldDB" id="A0A9P5TM02"/>
<name>A0A9P5TM02_GYMJU</name>
<evidence type="ECO:0000256" key="1">
    <source>
        <dbReference type="SAM" id="Phobius"/>
    </source>
</evidence>
<keyword evidence="1" id="KW-0472">Membrane</keyword>
<evidence type="ECO:0000313" key="3">
    <source>
        <dbReference type="Proteomes" id="UP000724874"/>
    </source>
</evidence>
<feature type="transmembrane region" description="Helical" evidence="1">
    <location>
        <begin position="6"/>
        <end position="31"/>
    </location>
</feature>
<comment type="caution">
    <text evidence="2">The sequence shown here is derived from an EMBL/GenBank/DDBJ whole genome shotgun (WGS) entry which is preliminary data.</text>
</comment>
<evidence type="ECO:0000313" key="2">
    <source>
        <dbReference type="EMBL" id="KAF8891608.1"/>
    </source>
</evidence>
<keyword evidence="3" id="KW-1185">Reference proteome</keyword>
<accession>A0A9P5TM02</accession>
<gene>
    <name evidence="2" type="ORF">CPB84DRAFT_1374277</name>
</gene>
<dbReference type="EMBL" id="JADNYJ010000071">
    <property type="protein sequence ID" value="KAF8891608.1"/>
    <property type="molecule type" value="Genomic_DNA"/>
</dbReference>
<organism evidence="2 3">
    <name type="scientific">Gymnopilus junonius</name>
    <name type="common">Spectacular rustgill mushroom</name>
    <name type="synonym">Gymnopilus spectabilis subsp. junonius</name>
    <dbReference type="NCBI Taxonomy" id="109634"/>
    <lineage>
        <taxon>Eukaryota</taxon>
        <taxon>Fungi</taxon>
        <taxon>Dikarya</taxon>
        <taxon>Basidiomycota</taxon>
        <taxon>Agaricomycotina</taxon>
        <taxon>Agaricomycetes</taxon>
        <taxon>Agaricomycetidae</taxon>
        <taxon>Agaricales</taxon>
        <taxon>Agaricineae</taxon>
        <taxon>Hymenogastraceae</taxon>
        <taxon>Gymnopilus</taxon>
    </lineage>
</organism>
<keyword evidence="1" id="KW-0812">Transmembrane</keyword>
<keyword evidence="1" id="KW-1133">Transmembrane helix</keyword>